<name>A0A1G7W3T4_9RHOB</name>
<dbReference type="NCBIfam" id="TIGR01128">
    <property type="entry name" value="holA"/>
    <property type="match status" value="1"/>
</dbReference>
<evidence type="ECO:0000256" key="4">
    <source>
        <dbReference type="ARBA" id="ARBA00022705"/>
    </source>
</evidence>
<dbReference type="Gene3D" id="1.20.272.10">
    <property type="match status" value="1"/>
</dbReference>
<evidence type="ECO:0000256" key="7">
    <source>
        <dbReference type="ARBA" id="ARBA00049244"/>
    </source>
</evidence>
<accession>A0A1G7W3T4</accession>
<evidence type="ECO:0000313" key="9">
    <source>
        <dbReference type="Proteomes" id="UP000199399"/>
    </source>
</evidence>
<keyword evidence="4" id="KW-0235">DNA replication</keyword>
<keyword evidence="2" id="KW-0808">Transferase</keyword>
<evidence type="ECO:0000256" key="5">
    <source>
        <dbReference type="ARBA" id="ARBA00022932"/>
    </source>
</evidence>
<dbReference type="GO" id="GO:0003887">
    <property type="term" value="F:DNA-directed DNA polymerase activity"/>
    <property type="evidence" value="ECO:0007669"/>
    <property type="project" value="UniProtKB-KW"/>
</dbReference>
<dbReference type="RefSeq" id="WP_093743609.1">
    <property type="nucleotide sequence ID" value="NZ_FNBP01000010.1"/>
</dbReference>
<keyword evidence="9" id="KW-1185">Reference proteome</keyword>
<dbReference type="Gene3D" id="3.40.50.300">
    <property type="entry name" value="P-loop containing nucleotide triphosphate hydrolases"/>
    <property type="match status" value="1"/>
</dbReference>
<dbReference type="InterPro" id="IPR005790">
    <property type="entry name" value="DNA_polIII_delta"/>
</dbReference>
<evidence type="ECO:0000256" key="3">
    <source>
        <dbReference type="ARBA" id="ARBA00022695"/>
    </source>
</evidence>
<proteinExistence type="inferred from homology"/>
<evidence type="ECO:0000256" key="1">
    <source>
        <dbReference type="ARBA" id="ARBA00012417"/>
    </source>
</evidence>
<gene>
    <name evidence="8" type="ORF">SAMN04489759_11049</name>
</gene>
<dbReference type="Proteomes" id="UP000199399">
    <property type="component" value="Unassembled WGS sequence"/>
</dbReference>
<dbReference type="STRING" id="218672.SAMN04489759_11049"/>
<dbReference type="SUPFAM" id="SSF48019">
    <property type="entry name" value="post-AAA+ oligomerization domain-like"/>
    <property type="match status" value="1"/>
</dbReference>
<dbReference type="EMBL" id="FNBP01000010">
    <property type="protein sequence ID" value="SDG66597.1"/>
    <property type="molecule type" value="Genomic_DNA"/>
</dbReference>
<comment type="catalytic activity">
    <reaction evidence="7">
        <text>DNA(n) + a 2'-deoxyribonucleoside 5'-triphosphate = DNA(n+1) + diphosphate</text>
        <dbReference type="Rhea" id="RHEA:22508"/>
        <dbReference type="Rhea" id="RHEA-COMP:17339"/>
        <dbReference type="Rhea" id="RHEA-COMP:17340"/>
        <dbReference type="ChEBI" id="CHEBI:33019"/>
        <dbReference type="ChEBI" id="CHEBI:61560"/>
        <dbReference type="ChEBI" id="CHEBI:173112"/>
        <dbReference type="EC" id="2.7.7.7"/>
    </reaction>
</comment>
<evidence type="ECO:0000256" key="6">
    <source>
        <dbReference type="ARBA" id="ARBA00034754"/>
    </source>
</evidence>
<protein>
    <recommendedName>
        <fullName evidence="1">DNA-directed DNA polymerase</fullName>
        <ecNumber evidence="1">2.7.7.7</ecNumber>
    </recommendedName>
</protein>
<dbReference type="EC" id="2.7.7.7" evidence="1"/>
<keyword evidence="5" id="KW-0239">DNA-directed DNA polymerase</keyword>
<dbReference type="InterPro" id="IPR008921">
    <property type="entry name" value="DNA_pol3_clamp-load_cplx_C"/>
</dbReference>
<evidence type="ECO:0000256" key="2">
    <source>
        <dbReference type="ARBA" id="ARBA00022679"/>
    </source>
</evidence>
<reference evidence="9" key="1">
    <citation type="submission" date="2016-10" db="EMBL/GenBank/DDBJ databases">
        <authorList>
            <person name="Varghese N."/>
            <person name="Submissions S."/>
        </authorList>
    </citation>
    <scope>NUCLEOTIDE SEQUENCE [LARGE SCALE GENOMIC DNA]</scope>
    <source>
        <strain evidence="9">DSM 16477</strain>
    </source>
</reference>
<dbReference type="GO" id="GO:0006261">
    <property type="term" value="P:DNA-templated DNA replication"/>
    <property type="evidence" value="ECO:0007669"/>
    <property type="project" value="TreeGrafter"/>
</dbReference>
<evidence type="ECO:0000313" key="8">
    <source>
        <dbReference type="EMBL" id="SDG66597.1"/>
    </source>
</evidence>
<dbReference type="GO" id="GO:0003677">
    <property type="term" value="F:DNA binding"/>
    <property type="evidence" value="ECO:0007669"/>
    <property type="project" value="InterPro"/>
</dbReference>
<dbReference type="PANTHER" id="PTHR34388">
    <property type="entry name" value="DNA POLYMERASE III SUBUNIT DELTA"/>
    <property type="match status" value="1"/>
</dbReference>
<dbReference type="PANTHER" id="PTHR34388:SF1">
    <property type="entry name" value="DNA POLYMERASE III SUBUNIT DELTA"/>
    <property type="match status" value="1"/>
</dbReference>
<keyword evidence="3" id="KW-0548">Nucleotidyltransferase</keyword>
<sequence>MKLTPRDAKPYFARPDRTRTGLLIYGGDAMRVALKRQEFLKNLLGSNAEEEMRLSRMPAGELRRDPAMLLDAIKAVGFFPGPRAALVEEANDNIAKILLDALKEWQPGDAQIIVTAGDLKKTSKVLKAFESHPNAYATPIYDNPPDRAEIEQMLKDAGLTPEADAMAALSDLARTLDPGDFRQTLEKITLYKLGDTTPIGLDDIAACAPTSTEAEVDDILHVVAETRSAEIGPVMSKLQGQGVNAVTLTIMATRHFRTLYRIAANPGAPIYGVRDRDRAMRQARNWGAVKLETALAVLTETDLKLRSAGQHAPALALVERAFIRLAMLGAQR</sequence>
<dbReference type="GO" id="GO:0009360">
    <property type="term" value="C:DNA polymerase III complex"/>
    <property type="evidence" value="ECO:0007669"/>
    <property type="project" value="TreeGrafter"/>
</dbReference>
<organism evidence="8 9">
    <name type="scientific">Sulfitobacter delicatus</name>
    <dbReference type="NCBI Taxonomy" id="218672"/>
    <lineage>
        <taxon>Bacteria</taxon>
        <taxon>Pseudomonadati</taxon>
        <taxon>Pseudomonadota</taxon>
        <taxon>Alphaproteobacteria</taxon>
        <taxon>Rhodobacterales</taxon>
        <taxon>Roseobacteraceae</taxon>
        <taxon>Sulfitobacter</taxon>
    </lineage>
</organism>
<dbReference type="OrthoDB" id="9804983at2"/>
<dbReference type="AlphaFoldDB" id="A0A1G7W3T4"/>
<comment type="similarity">
    <text evidence="6">Belongs to the DNA polymerase HolA subunit family.</text>
</comment>
<dbReference type="InterPro" id="IPR027417">
    <property type="entry name" value="P-loop_NTPase"/>
</dbReference>